<dbReference type="EMBL" id="BLLK01000029">
    <property type="protein sequence ID" value="GFH48802.1"/>
    <property type="molecule type" value="Genomic_DNA"/>
</dbReference>
<evidence type="ECO:0000256" key="1">
    <source>
        <dbReference type="SAM" id="MobiDB-lite"/>
    </source>
</evidence>
<protein>
    <submittedName>
        <fullName evidence="2">Uncharacterized protein</fullName>
    </submittedName>
</protein>
<dbReference type="Proteomes" id="UP001054902">
    <property type="component" value="Unassembled WGS sequence"/>
</dbReference>
<name>A0AAD3CMW4_9STRA</name>
<evidence type="ECO:0000313" key="2">
    <source>
        <dbReference type="EMBL" id="GFH48802.1"/>
    </source>
</evidence>
<comment type="caution">
    <text evidence="2">The sequence shown here is derived from an EMBL/GenBank/DDBJ whole genome shotgun (WGS) entry which is preliminary data.</text>
</comment>
<evidence type="ECO:0000313" key="3">
    <source>
        <dbReference type="Proteomes" id="UP001054902"/>
    </source>
</evidence>
<gene>
    <name evidence="2" type="ORF">CTEN210_05278</name>
</gene>
<accession>A0AAD3CMW4</accession>
<sequence length="302" mass="33818">MENQIQDESDAYSSVGRRRVVVPQNELNAALSTLTNTLSATNNLHQDQLQKSVHSTFESTLKSVPPKEFESMQEFGSTPLKAQLHKAMKLNSTDDSKVLDDISVSSTSTAEFDLDESTDMEMFARQSLLEPDELLDQEVHLKAKDLRNKVRVASENLALLREEKIHEGLNKINGEVELLQRYLETVNSKTVEESMNQVGPDLQLEEMETALEKLNKKIADFEGYLPDKVQAIKDTMESVSIALKKQIEGGNLTGTEMAIRAREGGDTVWKKNLPQPSQGNDNSKPVENNPAKRFALFMSKHS</sequence>
<dbReference type="AlphaFoldDB" id="A0AAD3CMW4"/>
<keyword evidence="3" id="KW-1185">Reference proteome</keyword>
<organism evidence="2 3">
    <name type="scientific">Chaetoceros tenuissimus</name>
    <dbReference type="NCBI Taxonomy" id="426638"/>
    <lineage>
        <taxon>Eukaryota</taxon>
        <taxon>Sar</taxon>
        <taxon>Stramenopiles</taxon>
        <taxon>Ochrophyta</taxon>
        <taxon>Bacillariophyta</taxon>
        <taxon>Coscinodiscophyceae</taxon>
        <taxon>Chaetocerotophycidae</taxon>
        <taxon>Chaetocerotales</taxon>
        <taxon>Chaetocerotaceae</taxon>
        <taxon>Chaetoceros</taxon>
    </lineage>
</organism>
<reference evidence="2 3" key="1">
    <citation type="journal article" date="2021" name="Sci. Rep.">
        <title>The genome of the diatom Chaetoceros tenuissimus carries an ancient integrated fragment of an extant virus.</title>
        <authorList>
            <person name="Hongo Y."/>
            <person name="Kimura K."/>
            <person name="Takaki Y."/>
            <person name="Yoshida Y."/>
            <person name="Baba S."/>
            <person name="Kobayashi G."/>
            <person name="Nagasaki K."/>
            <person name="Hano T."/>
            <person name="Tomaru Y."/>
        </authorList>
    </citation>
    <scope>NUCLEOTIDE SEQUENCE [LARGE SCALE GENOMIC DNA]</scope>
    <source>
        <strain evidence="2 3">NIES-3715</strain>
    </source>
</reference>
<feature type="region of interest" description="Disordered" evidence="1">
    <location>
        <begin position="266"/>
        <end position="302"/>
    </location>
</feature>
<proteinExistence type="predicted"/>
<feature type="compositionally biased region" description="Polar residues" evidence="1">
    <location>
        <begin position="274"/>
        <end position="286"/>
    </location>
</feature>